<evidence type="ECO:0000313" key="2">
    <source>
        <dbReference type="EMBL" id="KAK3917317.1"/>
    </source>
</evidence>
<reference evidence="2" key="2">
    <citation type="journal article" date="2023" name="BMC Genomics">
        <title>Pest status, molecular evolution, and epigenetic factors derived from the genome assembly of Frankliniella fusca, a thysanopteran phytovirus vector.</title>
        <authorList>
            <person name="Catto M.A."/>
            <person name="Labadie P.E."/>
            <person name="Jacobson A.L."/>
            <person name="Kennedy G.G."/>
            <person name="Srinivasan R."/>
            <person name="Hunt B.G."/>
        </authorList>
    </citation>
    <scope>NUCLEOTIDE SEQUENCE</scope>
    <source>
        <strain evidence="2">PL_HMW_Pooled</strain>
    </source>
</reference>
<comment type="caution">
    <text evidence="2">The sequence shown here is derived from an EMBL/GenBank/DDBJ whole genome shotgun (WGS) entry which is preliminary data.</text>
</comment>
<dbReference type="GO" id="GO:0016874">
    <property type="term" value="F:ligase activity"/>
    <property type="evidence" value="ECO:0007669"/>
    <property type="project" value="UniProtKB-KW"/>
</dbReference>
<keyword evidence="2" id="KW-0436">Ligase</keyword>
<sequence>TLGLSSLYYYSCERCGDLKKFRNCDGVDQEGPYESEANRRFIYASQVLGYRYEGMKKICAIMDFPPPVNINLYRAAVDKIHQATSDVSQINMRTAANQEAKLTDSNDLTVSGDGTWQKRGYSSKNGVVTLVGVKTGKALDFEVMTTVCYGCSNYRGPTEGDEYEEWKKSHREECTVNHEGSSGLMEPVGMLRMFSRSEARNGVRYVRYVGDGDSKTYPTLVQNKPYGDTIPSKIECTGHVQKRMGTRLRALKKAMRGQKLSDGKTIGGAGRLTDKRIDQLSTYYGNAIRAAKDIK</sequence>
<accession>A0AAE1LGL2</accession>
<dbReference type="AlphaFoldDB" id="A0AAE1LGL2"/>
<dbReference type="Proteomes" id="UP001219518">
    <property type="component" value="Unassembled WGS sequence"/>
</dbReference>
<reference evidence="2" key="1">
    <citation type="submission" date="2021-07" db="EMBL/GenBank/DDBJ databases">
        <authorList>
            <person name="Catto M.A."/>
            <person name="Jacobson A."/>
            <person name="Kennedy G."/>
            <person name="Labadie P."/>
            <person name="Hunt B.G."/>
            <person name="Srinivasan R."/>
        </authorList>
    </citation>
    <scope>NUCLEOTIDE SEQUENCE</scope>
    <source>
        <strain evidence="2">PL_HMW_Pooled</strain>
        <tissue evidence="2">Head</tissue>
    </source>
</reference>
<dbReference type="InterPro" id="IPR049012">
    <property type="entry name" value="Mutator_transp_dom"/>
</dbReference>
<protein>
    <submittedName>
        <fullName evidence="2">Leucine--tRNA ligase</fullName>
    </submittedName>
</protein>
<dbReference type="EMBL" id="JAHWGI010000717">
    <property type="protein sequence ID" value="KAK3917317.1"/>
    <property type="molecule type" value="Genomic_DNA"/>
</dbReference>
<organism evidence="2 3">
    <name type="scientific">Frankliniella fusca</name>
    <dbReference type="NCBI Taxonomy" id="407009"/>
    <lineage>
        <taxon>Eukaryota</taxon>
        <taxon>Metazoa</taxon>
        <taxon>Ecdysozoa</taxon>
        <taxon>Arthropoda</taxon>
        <taxon>Hexapoda</taxon>
        <taxon>Insecta</taxon>
        <taxon>Pterygota</taxon>
        <taxon>Neoptera</taxon>
        <taxon>Paraneoptera</taxon>
        <taxon>Thysanoptera</taxon>
        <taxon>Terebrantia</taxon>
        <taxon>Thripoidea</taxon>
        <taxon>Thripidae</taxon>
        <taxon>Frankliniella</taxon>
    </lineage>
</organism>
<keyword evidence="3" id="KW-1185">Reference proteome</keyword>
<proteinExistence type="predicted"/>
<evidence type="ECO:0000313" key="3">
    <source>
        <dbReference type="Proteomes" id="UP001219518"/>
    </source>
</evidence>
<evidence type="ECO:0000259" key="1">
    <source>
        <dbReference type="Pfam" id="PF20700"/>
    </source>
</evidence>
<gene>
    <name evidence="2" type="ORF">KUF71_006860</name>
</gene>
<feature type="domain" description="Mutator-like transposase" evidence="1">
    <location>
        <begin position="2"/>
        <end position="292"/>
    </location>
</feature>
<dbReference type="Pfam" id="PF20700">
    <property type="entry name" value="Mutator"/>
    <property type="match status" value="1"/>
</dbReference>
<feature type="non-terminal residue" evidence="2">
    <location>
        <position position="295"/>
    </location>
</feature>
<name>A0AAE1LGL2_9NEOP</name>